<dbReference type="GO" id="GO:0040029">
    <property type="term" value="P:epigenetic regulation of gene expression"/>
    <property type="evidence" value="ECO:0007669"/>
    <property type="project" value="TreeGrafter"/>
</dbReference>
<feature type="compositionally biased region" description="Basic and acidic residues" evidence="1">
    <location>
        <begin position="704"/>
        <end position="725"/>
    </location>
</feature>
<dbReference type="AlphaFoldDB" id="A0AAV5D4Y8"/>
<reference evidence="2" key="1">
    <citation type="journal article" date="2018" name="DNA Res.">
        <title>Multiple hybrid de novo genome assembly of finger millet, an orphan allotetraploid crop.</title>
        <authorList>
            <person name="Hatakeyama M."/>
            <person name="Aluri S."/>
            <person name="Balachadran M.T."/>
            <person name="Sivarajan S.R."/>
            <person name="Patrignani A."/>
            <person name="Gruter S."/>
            <person name="Poveda L."/>
            <person name="Shimizu-Inatsugi R."/>
            <person name="Baeten J."/>
            <person name="Francoijs K.J."/>
            <person name="Nataraja K.N."/>
            <person name="Reddy Y.A.N."/>
            <person name="Phadnis S."/>
            <person name="Ravikumar R.L."/>
            <person name="Schlapbach R."/>
            <person name="Sreeman S.M."/>
            <person name="Shimizu K.K."/>
        </authorList>
    </citation>
    <scope>NUCLEOTIDE SEQUENCE</scope>
</reference>
<protein>
    <submittedName>
        <fullName evidence="2">Uncharacterized protein</fullName>
    </submittedName>
</protein>
<organism evidence="2 3">
    <name type="scientific">Eleusine coracana subsp. coracana</name>
    <dbReference type="NCBI Taxonomy" id="191504"/>
    <lineage>
        <taxon>Eukaryota</taxon>
        <taxon>Viridiplantae</taxon>
        <taxon>Streptophyta</taxon>
        <taxon>Embryophyta</taxon>
        <taxon>Tracheophyta</taxon>
        <taxon>Spermatophyta</taxon>
        <taxon>Magnoliopsida</taxon>
        <taxon>Liliopsida</taxon>
        <taxon>Poales</taxon>
        <taxon>Poaceae</taxon>
        <taxon>PACMAD clade</taxon>
        <taxon>Chloridoideae</taxon>
        <taxon>Cynodonteae</taxon>
        <taxon>Eleusininae</taxon>
        <taxon>Eleusine</taxon>
    </lineage>
</organism>
<dbReference type="InterPro" id="IPR038808">
    <property type="entry name" value="MOS1-like"/>
</dbReference>
<accession>A0AAV5D4Y8</accession>
<evidence type="ECO:0000256" key="1">
    <source>
        <dbReference type="SAM" id="MobiDB-lite"/>
    </source>
</evidence>
<dbReference type="Proteomes" id="UP001054889">
    <property type="component" value="Unassembled WGS sequence"/>
</dbReference>
<feature type="region of interest" description="Disordered" evidence="1">
    <location>
        <begin position="509"/>
        <end position="530"/>
    </location>
</feature>
<keyword evidence="3" id="KW-1185">Reference proteome</keyword>
<gene>
    <name evidence="2" type="primary">ga22745</name>
    <name evidence="2" type="ORF">PR202_ga22745</name>
</gene>
<reference evidence="2" key="2">
    <citation type="submission" date="2021-12" db="EMBL/GenBank/DDBJ databases">
        <title>Resequencing data analysis of finger millet.</title>
        <authorList>
            <person name="Hatakeyama M."/>
            <person name="Aluri S."/>
            <person name="Balachadran M.T."/>
            <person name="Sivarajan S.R."/>
            <person name="Poveda L."/>
            <person name="Shimizu-Inatsugi R."/>
            <person name="Schlapbach R."/>
            <person name="Sreeman S.M."/>
            <person name="Shimizu K.K."/>
        </authorList>
    </citation>
    <scope>NUCLEOTIDE SEQUENCE</scope>
</reference>
<dbReference type="EMBL" id="BQKI01000011">
    <property type="protein sequence ID" value="GJN05140.1"/>
    <property type="molecule type" value="Genomic_DNA"/>
</dbReference>
<feature type="compositionally biased region" description="Polar residues" evidence="1">
    <location>
        <begin position="876"/>
        <end position="889"/>
    </location>
</feature>
<evidence type="ECO:0000313" key="2">
    <source>
        <dbReference type="EMBL" id="GJN05140.1"/>
    </source>
</evidence>
<dbReference type="PANTHER" id="PTHR34805">
    <property type="entry name" value="PROTEIN MODIFIER OF SNC1 1"/>
    <property type="match status" value="1"/>
</dbReference>
<feature type="region of interest" description="Disordered" evidence="1">
    <location>
        <begin position="828"/>
        <end position="897"/>
    </location>
</feature>
<evidence type="ECO:0000313" key="3">
    <source>
        <dbReference type="Proteomes" id="UP001054889"/>
    </source>
</evidence>
<name>A0AAV5D4Y8_ELECO</name>
<sequence>MGLAKIFAEGLGRPNKEHLGLVHKLVLPRALGPHLSLSSLPLHSAPLRSPPGFPAVAAASISNSLYPPPPPRSSPGRLALLRNPVTTRAVGSCLRAARSAEEGKPWPRCRRARSPPTGGNKPVPLGPNALGSSSLLPVNNDEGSGSLANINVRPASGGSSGSSTSGSDLLDSPLAWSQNSDQVSASNVLTLHNSATAITRPQRTDSRSGSMQLLHFQTSFSEALKAPLRSIAKRGIAAHGKGFTLSTDDFPVLVSKISVSKSQLGGDPVSNTNLSMEAQNAQSHGTQAPNICMPPPWLDHWNPPPDHPPDRDRMWHRGAGSYGPCKPRNTPGTGSLPVESLTHNVQTLLHEEGEARHGSVHSGYHPENRDSCYAPVPTDASVKSLPHLIPGKVINSHSVTLEKQPVIKKDLVLLEKIRLLNIKAKNLCARKMSEISSCRESKAEHPKSIDVKTNQVLKDTTFPAVTKDIAAAFDLVDLSEGHVTESGEGRKLGKSTDGHVLEKSLANEKSMAKPEEVNNHSYARSHRSYNAPIEADKILRKQKTGSNGTAEHDTSTTDACFIDYTENLNVPLTANEVKNSVVSISSTPPDTAGVTRGPLIHSVTSSANKTDLNLVEHIAQKSAAESNDTIVQKLFPMESRQRQIHSQDRILRERSNIAESTEHVRNIARTLMDTRRSEDKPRQDLSTRSENRRPVSPHVLCTENTDRTLMHTRRSEDKPRIDLPTKKKNRRPVSPYVFYTENTEVSSVHKNHTSGVVINSSIIPVQVASARGFTVGSIMIGDVSLASVNHEEKTVVKKVHGTVNGCESPRQTKQSGKDNYGVQLAKDAHSNDGEHHGKEALDTSTARKNEFRTEAGNHKSRVPENKDRTGHKASWRNGTSSASGNQVSMNGLAPVGPKSTGRANSLLLKIMQELSDMSQQVESKTHVATKYHAQPTRPVLLPHNHWKMHLIGENQRQYHVDGQGDPESTYANSMDRRGTVHGFRKGTPLPAGHLLPQPFPSPQIDALVNGVPGWTWDLSEGVLLSDMENFCGLGTTNVDRSSGELSQNVFSTGAVDLHGGQAVGGMVYQAANPGIQYHARLEHQQLSPAWHLIAQHDGMNHGGSGTGVYWPNMERDAGMQTPGVNHTANPMGSRLMQVEYQVEPVAFKFGGAAPGADALGSRFHVAFLVAVLEPTWSRSFSVRSVLL</sequence>
<feature type="compositionally biased region" description="Polar residues" evidence="1">
    <location>
        <begin position="130"/>
        <end position="149"/>
    </location>
</feature>
<dbReference type="PANTHER" id="PTHR34805:SF2">
    <property type="entry name" value="BAT2 N-TERMINAL DOMAIN-CONTAINING PROTEIN"/>
    <property type="match status" value="1"/>
</dbReference>
<feature type="compositionally biased region" description="Basic and acidic residues" evidence="1">
    <location>
        <begin position="509"/>
        <end position="518"/>
    </location>
</feature>
<comment type="caution">
    <text evidence="2">The sequence shown here is derived from an EMBL/GenBank/DDBJ whole genome shotgun (WGS) entry which is preliminary data.</text>
</comment>
<feature type="region of interest" description="Disordered" evidence="1">
    <location>
        <begin position="669"/>
        <end position="728"/>
    </location>
</feature>
<feature type="compositionally biased region" description="Basic and acidic residues" evidence="1">
    <location>
        <begin position="828"/>
        <end position="870"/>
    </location>
</feature>
<feature type="compositionally biased region" description="Basic and acidic residues" evidence="1">
    <location>
        <begin position="672"/>
        <end position="693"/>
    </location>
</feature>
<proteinExistence type="predicted"/>
<feature type="region of interest" description="Disordered" evidence="1">
    <location>
        <begin position="96"/>
        <end position="168"/>
    </location>
</feature>